<dbReference type="GO" id="GO:0003677">
    <property type="term" value="F:DNA binding"/>
    <property type="evidence" value="ECO:0007669"/>
    <property type="project" value="UniProtKB-KW"/>
</dbReference>
<evidence type="ECO:0000313" key="6">
    <source>
        <dbReference type="EMBL" id="KRM24616.1"/>
    </source>
</evidence>
<dbReference type="EMBL" id="AZFW01000139">
    <property type="protein sequence ID" value="KRM24616.1"/>
    <property type="molecule type" value="Genomic_DNA"/>
</dbReference>
<evidence type="ECO:0000256" key="2">
    <source>
        <dbReference type="ARBA" id="ARBA00023125"/>
    </source>
</evidence>
<organism evidence="6 7">
    <name type="scientific">Schleiferilactobacillus harbinensis DSM 16991</name>
    <dbReference type="NCBI Taxonomy" id="1122147"/>
    <lineage>
        <taxon>Bacteria</taxon>
        <taxon>Bacillati</taxon>
        <taxon>Bacillota</taxon>
        <taxon>Bacilli</taxon>
        <taxon>Lactobacillales</taxon>
        <taxon>Lactobacillaceae</taxon>
        <taxon>Schleiferilactobacillus</taxon>
    </lineage>
</organism>
<protein>
    <recommendedName>
        <fullName evidence="5">HTH marR-type domain-containing protein</fullName>
    </recommendedName>
</protein>
<evidence type="ECO:0000313" key="7">
    <source>
        <dbReference type="Proteomes" id="UP000050949"/>
    </source>
</evidence>
<comment type="caution">
    <text evidence="6">The sequence shown here is derived from an EMBL/GenBank/DDBJ whole genome shotgun (WGS) entry which is preliminary data.</text>
</comment>
<dbReference type="InterPro" id="IPR039422">
    <property type="entry name" value="MarR/SlyA-like"/>
</dbReference>
<keyword evidence="3" id="KW-0804">Transcription</keyword>
<accession>A0A0R1X344</accession>
<dbReference type="Pfam" id="PF12802">
    <property type="entry name" value="MarR_2"/>
    <property type="match status" value="1"/>
</dbReference>
<reference evidence="6 7" key="1">
    <citation type="journal article" date="2015" name="Genome Announc.">
        <title>Expanding the biotechnology potential of lactobacilli through comparative genomics of 213 strains and associated genera.</title>
        <authorList>
            <person name="Sun Z."/>
            <person name="Harris H.M."/>
            <person name="McCann A."/>
            <person name="Guo C."/>
            <person name="Argimon S."/>
            <person name="Zhang W."/>
            <person name="Yang X."/>
            <person name="Jeffery I.B."/>
            <person name="Cooney J.C."/>
            <person name="Kagawa T.F."/>
            <person name="Liu W."/>
            <person name="Song Y."/>
            <person name="Salvetti E."/>
            <person name="Wrobel A."/>
            <person name="Rasinkangas P."/>
            <person name="Parkhill J."/>
            <person name="Rea M.C."/>
            <person name="O'Sullivan O."/>
            <person name="Ritari J."/>
            <person name="Douillard F.P."/>
            <person name="Paul Ross R."/>
            <person name="Yang R."/>
            <person name="Briner A.E."/>
            <person name="Felis G.E."/>
            <person name="de Vos W.M."/>
            <person name="Barrangou R."/>
            <person name="Klaenhammer T.R."/>
            <person name="Caufield P.W."/>
            <person name="Cui Y."/>
            <person name="Zhang H."/>
            <person name="O'Toole P.W."/>
        </authorList>
    </citation>
    <scope>NUCLEOTIDE SEQUENCE [LARGE SCALE GENOMIC DNA]</scope>
    <source>
        <strain evidence="6 7">DSM 16991</strain>
    </source>
</reference>
<dbReference type="PROSITE" id="PS01117">
    <property type="entry name" value="HTH_MARR_1"/>
    <property type="match status" value="1"/>
</dbReference>
<dbReference type="RefSeq" id="WP_035440813.1">
    <property type="nucleotide sequence ID" value="NZ_AUEH01000038.1"/>
</dbReference>
<dbReference type="PANTHER" id="PTHR33164">
    <property type="entry name" value="TRANSCRIPTIONAL REGULATOR, MARR FAMILY"/>
    <property type="match status" value="1"/>
</dbReference>
<dbReference type="InterPro" id="IPR000835">
    <property type="entry name" value="HTH_MarR-typ"/>
</dbReference>
<evidence type="ECO:0000256" key="4">
    <source>
        <dbReference type="SAM" id="MobiDB-lite"/>
    </source>
</evidence>
<dbReference type="GO" id="GO:0006950">
    <property type="term" value="P:response to stress"/>
    <property type="evidence" value="ECO:0007669"/>
    <property type="project" value="TreeGrafter"/>
</dbReference>
<feature type="region of interest" description="Disordered" evidence="4">
    <location>
        <begin position="142"/>
        <end position="193"/>
    </location>
</feature>
<keyword evidence="2" id="KW-0238">DNA-binding</keyword>
<keyword evidence="1" id="KW-0805">Transcription regulation</keyword>
<evidence type="ECO:0000256" key="3">
    <source>
        <dbReference type="ARBA" id="ARBA00023163"/>
    </source>
</evidence>
<dbReference type="SUPFAM" id="SSF46785">
    <property type="entry name" value="Winged helix' DNA-binding domain"/>
    <property type="match status" value="1"/>
</dbReference>
<dbReference type="GO" id="GO:0003700">
    <property type="term" value="F:DNA-binding transcription factor activity"/>
    <property type="evidence" value="ECO:0007669"/>
    <property type="project" value="InterPro"/>
</dbReference>
<name>A0A0R1X344_9LACO</name>
<dbReference type="SMART" id="SM00347">
    <property type="entry name" value="HTH_MARR"/>
    <property type="match status" value="1"/>
</dbReference>
<dbReference type="PROSITE" id="PS50995">
    <property type="entry name" value="HTH_MARR_2"/>
    <property type="match status" value="1"/>
</dbReference>
<proteinExistence type="predicted"/>
<gene>
    <name evidence="6" type="ORF">FC91_GL001377</name>
</gene>
<sequence length="193" mass="21274">MTEQTDNLFRAFRRFGHLTRRFAWQQPQPPHHHGQARLLAVIAHENEPTSAQLAEILDIRPSSVSELLKKLEDAGFITREPDPDDKRASRIHITDAGQAKLTEAQQAQTDFADQAFAGLTDEEQQQLLTLLTKADESLAAKVQDGPDIPDGPRFGGPGPRHGGPFGGPHHGPHGFGGGPRRDFRHDGFQGRAF</sequence>
<evidence type="ECO:0000256" key="1">
    <source>
        <dbReference type="ARBA" id="ARBA00023015"/>
    </source>
</evidence>
<dbReference type="Proteomes" id="UP000050949">
    <property type="component" value="Unassembled WGS sequence"/>
</dbReference>
<dbReference type="PRINTS" id="PR00598">
    <property type="entry name" value="HTHMARR"/>
</dbReference>
<dbReference type="Gene3D" id="1.10.10.10">
    <property type="entry name" value="Winged helix-like DNA-binding domain superfamily/Winged helix DNA-binding domain"/>
    <property type="match status" value="1"/>
</dbReference>
<dbReference type="InterPro" id="IPR023187">
    <property type="entry name" value="Tscrpt_reg_MarR-type_CS"/>
</dbReference>
<feature type="compositionally biased region" description="Gly residues" evidence="4">
    <location>
        <begin position="153"/>
        <end position="178"/>
    </location>
</feature>
<dbReference type="eggNOG" id="COG1846">
    <property type="taxonomic scope" value="Bacteria"/>
</dbReference>
<dbReference type="CDD" id="cd00090">
    <property type="entry name" value="HTH_ARSR"/>
    <property type="match status" value="1"/>
</dbReference>
<dbReference type="AlphaFoldDB" id="A0A0R1X344"/>
<dbReference type="OrthoDB" id="3242809at2"/>
<evidence type="ECO:0000259" key="5">
    <source>
        <dbReference type="PROSITE" id="PS50995"/>
    </source>
</evidence>
<feature type="domain" description="HTH marR-type" evidence="5">
    <location>
        <begin position="1"/>
        <end position="136"/>
    </location>
</feature>
<dbReference type="InterPro" id="IPR011991">
    <property type="entry name" value="ArsR-like_HTH"/>
</dbReference>
<dbReference type="InterPro" id="IPR036388">
    <property type="entry name" value="WH-like_DNA-bd_sf"/>
</dbReference>
<feature type="compositionally biased region" description="Basic and acidic residues" evidence="4">
    <location>
        <begin position="179"/>
        <end position="193"/>
    </location>
</feature>
<dbReference type="PANTHER" id="PTHR33164:SF103">
    <property type="entry name" value="REGULATORY PROTEIN MARR"/>
    <property type="match status" value="1"/>
</dbReference>
<dbReference type="InterPro" id="IPR036390">
    <property type="entry name" value="WH_DNA-bd_sf"/>
</dbReference>
<dbReference type="PATRIC" id="fig|1122147.4.peg.1427"/>